<keyword evidence="5" id="KW-1185">Reference proteome</keyword>
<dbReference type="STRING" id="415015.SAMN05660462_00277"/>
<evidence type="ECO:0000259" key="3">
    <source>
        <dbReference type="Pfam" id="PF05683"/>
    </source>
</evidence>
<dbReference type="SUPFAM" id="SSF117457">
    <property type="entry name" value="FumA C-terminal domain-like"/>
    <property type="match status" value="1"/>
</dbReference>
<dbReference type="EMBL" id="FNQE01000002">
    <property type="protein sequence ID" value="SDY54392.1"/>
    <property type="molecule type" value="Genomic_DNA"/>
</dbReference>
<feature type="domain" description="Fe-S hydro-lyase tartrate dehydratase beta-type catalytic" evidence="3">
    <location>
        <begin position="6"/>
        <end position="168"/>
    </location>
</feature>
<evidence type="ECO:0000256" key="2">
    <source>
        <dbReference type="ARBA" id="ARBA00023239"/>
    </source>
</evidence>
<dbReference type="GO" id="GO:0016836">
    <property type="term" value="F:hydro-lyase activity"/>
    <property type="evidence" value="ECO:0007669"/>
    <property type="project" value="InterPro"/>
</dbReference>
<reference evidence="4 5" key="1">
    <citation type="submission" date="2016-10" db="EMBL/GenBank/DDBJ databases">
        <authorList>
            <person name="de Groot N.N."/>
        </authorList>
    </citation>
    <scope>NUCLEOTIDE SEQUENCE [LARGE SCALE GENOMIC DNA]</scope>
    <source>
        <strain evidence="4 5">DSM 21650</strain>
    </source>
</reference>
<dbReference type="PANTHER" id="PTHR43351">
    <property type="entry name" value="L(+)-TARTRATE DEHYDRATASE SUBUNIT BETA"/>
    <property type="match status" value="1"/>
</dbReference>
<dbReference type="Gene3D" id="3.20.130.10">
    <property type="entry name" value="Fe-S hydro-lyase, tartrate dehydratase beta-type, catalytic domain"/>
    <property type="match status" value="1"/>
</dbReference>
<organism evidence="4 5">
    <name type="scientific">Proteiniborus ethanoligenes</name>
    <dbReference type="NCBI Taxonomy" id="415015"/>
    <lineage>
        <taxon>Bacteria</taxon>
        <taxon>Bacillati</taxon>
        <taxon>Bacillota</taxon>
        <taxon>Clostridia</taxon>
        <taxon>Eubacteriales</taxon>
        <taxon>Proteiniborus</taxon>
    </lineage>
</organism>
<dbReference type="AlphaFoldDB" id="A0A1H3KQF2"/>
<comment type="similarity">
    <text evidence="1">Belongs to the class-I fumarase family.</text>
</comment>
<proteinExistence type="inferred from homology"/>
<dbReference type="InterPro" id="IPR036660">
    <property type="entry name" value="Fe-S_hydroAse_TtdB_cat_sf"/>
</dbReference>
<evidence type="ECO:0000313" key="4">
    <source>
        <dbReference type="EMBL" id="SDY54392.1"/>
    </source>
</evidence>
<gene>
    <name evidence="4" type="ORF">SAMN05660462_00277</name>
</gene>
<dbReference type="Pfam" id="PF05683">
    <property type="entry name" value="Fumerase_C"/>
    <property type="match status" value="1"/>
</dbReference>
<sequence length="169" mass="18240">MNVKRLTTPITNEAINELRVGDTIEISGTVYVGRDAVLPQIVNLIKTNGLSEYNIELEGGIIFHSAVSIAGLGPTSSNKVEIEGNFPELSAAGVKVHLGKGALSPQTVEVLKEHNSIFVVIPPISAYLTNKTLKREVAAFENEGMEAFWKLEVDRFPGIVAVAHGETIF</sequence>
<name>A0A1H3KQF2_9FIRM</name>
<evidence type="ECO:0000313" key="5">
    <source>
        <dbReference type="Proteomes" id="UP000198625"/>
    </source>
</evidence>
<accession>A0A1H3KQF2</accession>
<dbReference type="Proteomes" id="UP000198625">
    <property type="component" value="Unassembled WGS sequence"/>
</dbReference>
<protein>
    <submittedName>
        <fullName evidence="4">Fumarate hydratase subunit beta</fullName>
    </submittedName>
</protein>
<evidence type="ECO:0000256" key="1">
    <source>
        <dbReference type="ARBA" id="ARBA00008876"/>
    </source>
</evidence>
<dbReference type="InterPro" id="IPR004647">
    <property type="entry name" value="Fe-S_hydro-lyase_TtdB-typ_cat"/>
</dbReference>
<dbReference type="PANTHER" id="PTHR43351:SF2">
    <property type="entry name" value="L(+)-TARTRATE DEHYDRATASE SUBUNIT BETA-RELATED"/>
    <property type="match status" value="1"/>
</dbReference>
<keyword evidence="2" id="KW-0456">Lyase</keyword>
<dbReference type="RefSeq" id="WP_244270440.1">
    <property type="nucleotide sequence ID" value="NZ_FNQE01000002.1"/>
</dbReference>